<protein>
    <submittedName>
        <fullName evidence="5">Uncharacterized protein</fullName>
    </submittedName>
</protein>
<evidence type="ECO:0000313" key="5">
    <source>
        <dbReference type="EMBL" id="KYP44408.1"/>
    </source>
</evidence>
<dbReference type="InterPro" id="IPR016197">
    <property type="entry name" value="Chromo-like_dom_sf"/>
</dbReference>
<keyword evidence="1" id="KW-0511">Multifunctional enzyme</keyword>
<evidence type="ECO:0000259" key="3">
    <source>
        <dbReference type="Pfam" id="PF17919"/>
    </source>
</evidence>
<proteinExistence type="predicted"/>
<dbReference type="SUPFAM" id="SSF54160">
    <property type="entry name" value="Chromo domain-like"/>
    <property type="match status" value="1"/>
</dbReference>
<keyword evidence="6" id="KW-1185">Reference proteome</keyword>
<dbReference type="GO" id="GO:0003824">
    <property type="term" value="F:catalytic activity"/>
    <property type="evidence" value="ECO:0007669"/>
    <property type="project" value="UniProtKB-KW"/>
</dbReference>
<dbReference type="PANTHER" id="PTHR37984:SF5">
    <property type="entry name" value="PROTEIN NYNRIN-LIKE"/>
    <property type="match status" value="1"/>
</dbReference>
<evidence type="ECO:0000256" key="1">
    <source>
        <dbReference type="ARBA" id="ARBA00023268"/>
    </source>
</evidence>
<dbReference type="InterPro" id="IPR056924">
    <property type="entry name" value="SH3_Tf2-1"/>
</dbReference>
<dbReference type="OMA" id="ILVQWEN"/>
<dbReference type="InterPro" id="IPR050951">
    <property type="entry name" value="Retrovirus_Pol_polyprotein"/>
</dbReference>
<dbReference type="InterPro" id="IPR043502">
    <property type="entry name" value="DNA/RNA_pol_sf"/>
</dbReference>
<dbReference type="Proteomes" id="UP000075243">
    <property type="component" value="Unassembled WGS sequence"/>
</dbReference>
<gene>
    <name evidence="5" type="ORF">KK1_034095</name>
</gene>
<accession>A0A151RPB2</accession>
<dbReference type="SUPFAM" id="SSF56672">
    <property type="entry name" value="DNA/RNA polymerases"/>
    <property type="match status" value="1"/>
</dbReference>
<dbReference type="EMBL" id="KQ483627">
    <property type="protein sequence ID" value="KYP44408.1"/>
    <property type="molecule type" value="Genomic_DNA"/>
</dbReference>
<dbReference type="Gene3D" id="3.30.70.270">
    <property type="match status" value="1"/>
</dbReference>
<feature type="domain" description="Chromo" evidence="2">
    <location>
        <begin position="249"/>
        <end position="294"/>
    </location>
</feature>
<dbReference type="Gramene" id="C.cajan_35734.t">
    <property type="protein sequence ID" value="C.cajan_35734.t"/>
    <property type="gene ID" value="C.cajan_35734"/>
</dbReference>
<dbReference type="Pfam" id="PF17919">
    <property type="entry name" value="RT_RNaseH_2"/>
    <property type="match status" value="1"/>
</dbReference>
<feature type="domain" description="Reverse transcriptase/retrotransposon-derived protein RNase H-like" evidence="3">
    <location>
        <begin position="36"/>
        <end position="79"/>
    </location>
</feature>
<organism evidence="5 6">
    <name type="scientific">Cajanus cajan</name>
    <name type="common">Pigeon pea</name>
    <name type="synonym">Cajanus indicus</name>
    <dbReference type="NCBI Taxonomy" id="3821"/>
    <lineage>
        <taxon>Eukaryota</taxon>
        <taxon>Viridiplantae</taxon>
        <taxon>Streptophyta</taxon>
        <taxon>Embryophyta</taxon>
        <taxon>Tracheophyta</taxon>
        <taxon>Spermatophyta</taxon>
        <taxon>Magnoliopsida</taxon>
        <taxon>eudicotyledons</taxon>
        <taxon>Gunneridae</taxon>
        <taxon>Pentapetalae</taxon>
        <taxon>rosids</taxon>
        <taxon>fabids</taxon>
        <taxon>Fabales</taxon>
        <taxon>Fabaceae</taxon>
        <taxon>Papilionoideae</taxon>
        <taxon>50 kb inversion clade</taxon>
        <taxon>NPAAA clade</taxon>
        <taxon>indigoferoid/millettioid clade</taxon>
        <taxon>Phaseoleae</taxon>
        <taxon>Cajanus</taxon>
    </lineage>
</organism>
<reference evidence="5" key="1">
    <citation type="journal article" date="2012" name="Nat. Biotechnol.">
        <title>Draft genome sequence of pigeonpea (Cajanus cajan), an orphan legume crop of resource-poor farmers.</title>
        <authorList>
            <person name="Varshney R.K."/>
            <person name="Chen W."/>
            <person name="Li Y."/>
            <person name="Bharti A.K."/>
            <person name="Saxena R.K."/>
            <person name="Schlueter J.A."/>
            <person name="Donoghue M.T."/>
            <person name="Azam S."/>
            <person name="Fan G."/>
            <person name="Whaley A.M."/>
            <person name="Farmer A.D."/>
            <person name="Sheridan J."/>
            <person name="Iwata A."/>
            <person name="Tuteja R."/>
            <person name="Penmetsa R.V."/>
            <person name="Wu W."/>
            <person name="Upadhyaya H.D."/>
            <person name="Yang S.P."/>
            <person name="Shah T."/>
            <person name="Saxena K.B."/>
            <person name="Michael T."/>
            <person name="McCombie W.R."/>
            <person name="Yang B."/>
            <person name="Zhang G."/>
            <person name="Yang H."/>
            <person name="Wang J."/>
            <person name="Spillane C."/>
            <person name="Cook D.R."/>
            <person name="May G.D."/>
            <person name="Xu X."/>
            <person name="Jackson S.A."/>
        </authorList>
    </citation>
    <scope>NUCLEOTIDE SEQUENCE [LARGE SCALE GENOMIC DNA]</scope>
</reference>
<evidence type="ECO:0000259" key="2">
    <source>
        <dbReference type="Pfam" id="PF00385"/>
    </source>
</evidence>
<feature type="domain" description="Tf2-1-like SH3-like" evidence="4">
    <location>
        <begin position="162"/>
        <end position="225"/>
    </location>
</feature>
<dbReference type="PANTHER" id="PTHR37984">
    <property type="entry name" value="PROTEIN CBG26694"/>
    <property type="match status" value="1"/>
</dbReference>
<dbReference type="InterPro" id="IPR041577">
    <property type="entry name" value="RT_RNaseH_2"/>
</dbReference>
<dbReference type="InterPro" id="IPR043128">
    <property type="entry name" value="Rev_trsase/Diguanyl_cyclase"/>
</dbReference>
<sequence length="356" mass="41051">MTGFLGLTGYYKKIIKGYASIAAPLSSLLQKDNFYWTEQTTIAFENLKAAITRAPVLALPDFSKIFTLEMVAQVVRIGAEFWYNTAFHNSSGITPFKVVYGRDPPKLIKYTADQSDPVSIQEQLLTRDLTLNKLKQNLIKAQAHMKKYADQKRRQWEFHIGGLVLVNLQPYRQHSVALRKNQKLTLRYFGPFPVIERIGLVAYKLLLPPTTKIHSVFHVSQLKACKGDHTQPYIPLPFTDVEVQPIIQPAKILQERVILQGQQQIHQKLVQWQGLDDDQATWENTTLLQQAFPDFNLEDKVNFKGGGIVTMQEREKKTIVNEGNEEHMRERQAEVRRGSRPKTINSKLKDYYWLKE</sequence>
<dbReference type="InterPro" id="IPR023780">
    <property type="entry name" value="Chromo_domain"/>
</dbReference>
<name>A0A151RPB2_CAJCA</name>
<evidence type="ECO:0000259" key="4">
    <source>
        <dbReference type="Pfam" id="PF24626"/>
    </source>
</evidence>
<dbReference type="Pfam" id="PF24626">
    <property type="entry name" value="SH3_Tf2-1"/>
    <property type="match status" value="1"/>
</dbReference>
<evidence type="ECO:0000313" key="6">
    <source>
        <dbReference type="Proteomes" id="UP000075243"/>
    </source>
</evidence>
<dbReference type="AlphaFoldDB" id="A0A151RPB2"/>
<dbReference type="Pfam" id="PF00385">
    <property type="entry name" value="Chromo"/>
    <property type="match status" value="1"/>
</dbReference>